<comment type="caution">
    <text evidence="4">The sequence shown here is derived from an EMBL/GenBank/DDBJ whole genome shotgun (WGS) entry which is preliminary data.</text>
</comment>
<organism evidence="4 5">
    <name type="scientific">Ectopseudomonas oleovorans</name>
    <name type="common">Pseudomonas oleovorans</name>
    <dbReference type="NCBI Taxonomy" id="301"/>
    <lineage>
        <taxon>Bacteria</taxon>
        <taxon>Pseudomonadati</taxon>
        <taxon>Pseudomonadota</taxon>
        <taxon>Gammaproteobacteria</taxon>
        <taxon>Pseudomonadales</taxon>
        <taxon>Pseudomonadaceae</taxon>
        <taxon>Ectopseudomonas</taxon>
    </lineage>
</organism>
<dbReference type="CDD" id="cd03188">
    <property type="entry name" value="GST_C_Beta"/>
    <property type="match status" value="1"/>
</dbReference>
<gene>
    <name evidence="4" type="ORF">DBO86_15835</name>
</gene>
<dbReference type="CDD" id="cd03057">
    <property type="entry name" value="GST_N_Beta"/>
    <property type="match status" value="1"/>
</dbReference>
<dbReference type="NCBIfam" id="NF007831">
    <property type="entry name" value="PRK10542.1"/>
    <property type="match status" value="1"/>
</dbReference>
<dbReference type="AlphaFoldDB" id="A0A2T5PK66"/>
<reference evidence="4 5" key="1">
    <citation type="submission" date="2018-04" db="EMBL/GenBank/DDBJ databases">
        <title>Pseudomonas sp. nov., isolated from mangrove soil.</title>
        <authorList>
            <person name="Chen C."/>
        </authorList>
    </citation>
    <scope>NUCLEOTIDE SEQUENCE [LARGE SCALE GENOMIC DNA]</scope>
    <source>
        <strain evidence="4 5">JCM 14246</strain>
    </source>
</reference>
<dbReference type="InterPro" id="IPR036282">
    <property type="entry name" value="Glutathione-S-Trfase_C_sf"/>
</dbReference>
<dbReference type="Gene3D" id="1.20.1050.10">
    <property type="match status" value="1"/>
</dbReference>
<dbReference type="SUPFAM" id="SSF47616">
    <property type="entry name" value="GST C-terminal domain-like"/>
    <property type="match status" value="1"/>
</dbReference>
<dbReference type="Proteomes" id="UP000244052">
    <property type="component" value="Unassembled WGS sequence"/>
</dbReference>
<comment type="similarity">
    <text evidence="1">Belongs to the GST superfamily.</text>
</comment>
<sequence length="202" mass="21907">MKLYYSPGACSLSPHIILREVGAKFELDLVDLQTKKTQSGDDYLGICLKGYVPALALDTGDVITEGVAIIQYIADGVPEADLVPPSGSIERAKLQGVLNFISAELHKSFSPLFSATASEEQIQAAPAKVGKCFDYIEARFSDSRTHIMGDTYTIADAYLFVVARWAGFKDISLDAWPKLQAYLQRIGDRPAVKAAIEAETSG</sequence>
<dbReference type="SFLD" id="SFLDS00019">
    <property type="entry name" value="Glutathione_Transferase_(cytos"/>
    <property type="match status" value="1"/>
</dbReference>
<evidence type="ECO:0000313" key="4">
    <source>
        <dbReference type="EMBL" id="PTU78143.1"/>
    </source>
</evidence>
<dbReference type="RefSeq" id="WP_017516422.1">
    <property type="nucleotide sequence ID" value="NZ_QASO01000097.1"/>
</dbReference>
<dbReference type="InterPro" id="IPR036249">
    <property type="entry name" value="Thioredoxin-like_sf"/>
</dbReference>
<evidence type="ECO:0000313" key="5">
    <source>
        <dbReference type="Proteomes" id="UP000244052"/>
    </source>
</evidence>
<dbReference type="PROSITE" id="PS50405">
    <property type="entry name" value="GST_CTER"/>
    <property type="match status" value="1"/>
</dbReference>
<dbReference type="EMBL" id="QASO01000097">
    <property type="protein sequence ID" value="PTU78143.1"/>
    <property type="molecule type" value="Genomic_DNA"/>
</dbReference>
<dbReference type="Pfam" id="PF00043">
    <property type="entry name" value="GST_C"/>
    <property type="match status" value="1"/>
</dbReference>
<dbReference type="PANTHER" id="PTHR44051:SF8">
    <property type="entry name" value="GLUTATHIONE S-TRANSFERASE GSTA"/>
    <property type="match status" value="1"/>
</dbReference>
<dbReference type="PROSITE" id="PS50404">
    <property type="entry name" value="GST_NTER"/>
    <property type="match status" value="1"/>
</dbReference>
<dbReference type="InterPro" id="IPR004045">
    <property type="entry name" value="Glutathione_S-Trfase_N"/>
</dbReference>
<name>A0A2T5PK66_ECTOL</name>
<accession>A0A2T5PK66</accession>
<dbReference type="Gene3D" id="3.40.30.10">
    <property type="entry name" value="Glutaredoxin"/>
    <property type="match status" value="1"/>
</dbReference>
<evidence type="ECO:0000259" key="2">
    <source>
        <dbReference type="PROSITE" id="PS50404"/>
    </source>
</evidence>
<evidence type="ECO:0000259" key="3">
    <source>
        <dbReference type="PROSITE" id="PS50405"/>
    </source>
</evidence>
<dbReference type="SFLD" id="SFLDG00358">
    <property type="entry name" value="Main_(cytGST)"/>
    <property type="match status" value="1"/>
</dbReference>
<feature type="domain" description="GST C-terminal" evidence="3">
    <location>
        <begin position="87"/>
        <end position="202"/>
    </location>
</feature>
<dbReference type="Pfam" id="PF02798">
    <property type="entry name" value="GST_N"/>
    <property type="match status" value="1"/>
</dbReference>
<protein>
    <submittedName>
        <fullName evidence="4">Glutathione transferase GstA</fullName>
    </submittedName>
</protein>
<dbReference type="InterPro" id="IPR010987">
    <property type="entry name" value="Glutathione-S-Trfase_C-like"/>
</dbReference>
<dbReference type="InterPro" id="IPR004046">
    <property type="entry name" value="GST_C"/>
</dbReference>
<dbReference type="PANTHER" id="PTHR44051">
    <property type="entry name" value="GLUTATHIONE S-TRANSFERASE-RELATED"/>
    <property type="match status" value="1"/>
</dbReference>
<dbReference type="InterPro" id="IPR040079">
    <property type="entry name" value="Glutathione_S-Trfase"/>
</dbReference>
<evidence type="ECO:0000256" key="1">
    <source>
        <dbReference type="RuleBase" id="RU003494"/>
    </source>
</evidence>
<keyword evidence="4" id="KW-0808">Transferase</keyword>
<proteinExistence type="inferred from homology"/>
<keyword evidence="5" id="KW-1185">Reference proteome</keyword>
<dbReference type="SFLD" id="SFLDG01150">
    <property type="entry name" value="Main.1:_Beta-like"/>
    <property type="match status" value="1"/>
</dbReference>
<feature type="domain" description="GST N-terminal" evidence="2">
    <location>
        <begin position="1"/>
        <end position="81"/>
    </location>
</feature>
<dbReference type="SUPFAM" id="SSF52833">
    <property type="entry name" value="Thioredoxin-like"/>
    <property type="match status" value="1"/>
</dbReference>
<dbReference type="GO" id="GO:0016740">
    <property type="term" value="F:transferase activity"/>
    <property type="evidence" value="ECO:0007669"/>
    <property type="project" value="UniProtKB-KW"/>
</dbReference>